<keyword evidence="8" id="KW-1185">Reference proteome</keyword>
<dbReference type="Pfam" id="PF05938">
    <property type="entry name" value="Self-incomp_S1"/>
    <property type="match status" value="1"/>
</dbReference>
<evidence type="ECO:0000256" key="5">
    <source>
        <dbReference type="ARBA" id="ARBA00022729"/>
    </source>
</evidence>
<keyword evidence="4 6" id="KW-0964">Secreted</keyword>
<accession>A0A314KQQ2</accession>
<dbReference type="EMBL" id="MJEQ01001205">
    <property type="protein sequence ID" value="OIT31751.1"/>
    <property type="molecule type" value="Genomic_DNA"/>
</dbReference>
<evidence type="ECO:0000256" key="3">
    <source>
        <dbReference type="ARBA" id="ARBA00022471"/>
    </source>
</evidence>
<comment type="caution">
    <text evidence="7">The sequence shown here is derived from an EMBL/GenBank/DDBJ whole genome shotgun (WGS) entry which is preliminary data.</text>
</comment>
<keyword evidence="3 6" id="KW-0713">Self-incompatibility</keyword>
<comment type="similarity">
    <text evidence="2 6">Belongs to the plant self-incompatibility (S1) protein family.</text>
</comment>
<feature type="signal peptide" evidence="6">
    <location>
        <begin position="1"/>
        <end position="22"/>
    </location>
</feature>
<evidence type="ECO:0000256" key="6">
    <source>
        <dbReference type="RuleBase" id="RU367044"/>
    </source>
</evidence>
<dbReference type="InterPro" id="IPR010264">
    <property type="entry name" value="Self-incomp_S1"/>
</dbReference>
<reference evidence="7" key="1">
    <citation type="submission" date="2016-11" db="EMBL/GenBank/DDBJ databases">
        <title>The genome of Nicotiana attenuata.</title>
        <authorList>
            <person name="Xu S."/>
            <person name="Brockmoeller T."/>
            <person name="Gaquerel E."/>
            <person name="Navarro A."/>
            <person name="Kuhl H."/>
            <person name="Gase K."/>
            <person name="Ling Z."/>
            <person name="Zhou W."/>
            <person name="Kreitzer C."/>
            <person name="Stanke M."/>
            <person name="Tang H."/>
            <person name="Lyons E."/>
            <person name="Pandey P."/>
            <person name="Pandey S.P."/>
            <person name="Timmermann B."/>
            <person name="Baldwin I.T."/>
        </authorList>
    </citation>
    <scope>NUCLEOTIDE SEQUENCE [LARGE SCALE GENOMIC DNA]</scope>
    <source>
        <strain evidence="7">UT</strain>
    </source>
</reference>
<name>A0A314KQQ2_NICAT</name>
<evidence type="ECO:0000313" key="8">
    <source>
        <dbReference type="Proteomes" id="UP000187609"/>
    </source>
</evidence>
<sequence>MVHSFVKIIFLLFIIMPYHIQGGCELFKYERQVHILNNLPNNTPELQLHCASKNDDMGHAYPPLRTDYKWKFCAWSRTLYFCHFWWGFKGTVFDVFNDIKHCIHDGSNFIPKGTERCIYNVKDDGIYLGYEDNSGQTIYKKYRDWS</sequence>
<evidence type="ECO:0000313" key="7">
    <source>
        <dbReference type="EMBL" id="OIT31751.1"/>
    </source>
</evidence>
<dbReference type="GO" id="GO:0005576">
    <property type="term" value="C:extracellular region"/>
    <property type="evidence" value="ECO:0007669"/>
    <property type="project" value="UniProtKB-SubCell"/>
</dbReference>
<evidence type="ECO:0000256" key="2">
    <source>
        <dbReference type="ARBA" id="ARBA00005581"/>
    </source>
</evidence>
<dbReference type="Gramene" id="OIT31751">
    <property type="protein sequence ID" value="OIT31751"/>
    <property type="gene ID" value="A4A49_55643"/>
</dbReference>
<gene>
    <name evidence="7" type="ORF">A4A49_55643</name>
</gene>
<evidence type="ECO:0000256" key="1">
    <source>
        <dbReference type="ARBA" id="ARBA00004613"/>
    </source>
</evidence>
<protein>
    <recommendedName>
        <fullName evidence="6">S-protein homolog</fullName>
    </recommendedName>
</protein>
<proteinExistence type="inferred from homology"/>
<dbReference type="PANTHER" id="PTHR31232:SF61">
    <property type="entry name" value="S-PROTEIN HOMOLOG"/>
    <property type="match status" value="1"/>
</dbReference>
<organism evidence="7 8">
    <name type="scientific">Nicotiana attenuata</name>
    <name type="common">Coyote tobacco</name>
    <dbReference type="NCBI Taxonomy" id="49451"/>
    <lineage>
        <taxon>Eukaryota</taxon>
        <taxon>Viridiplantae</taxon>
        <taxon>Streptophyta</taxon>
        <taxon>Embryophyta</taxon>
        <taxon>Tracheophyta</taxon>
        <taxon>Spermatophyta</taxon>
        <taxon>Magnoliopsida</taxon>
        <taxon>eudicotyledons</taxon>
        <taxon>Gunneridae</taxon>
        <taxon>Pentapetalae</taxon>
        <taxon>asterids</taxon>
        <taxon>lamiids</taxon>
        <taxon>Solanales</taxon>
        <taxon>Solanaceae</taxon>
        <taxon>Nicotianoideae</taxon>
        <taxon>Nicotianeae</taxon>
        <taxon>Nicotiana</taxon>
    </lineage>
</organism>
<comment type="subcellular location">
    <subcellularLocation>
        <location evidence="1 6">Secreted</location>
    </subcellularLocation>
</comment>
<dbReference type="Proteomes" id="UP000187609">
    <property type="component" value="Unassembled WGS sequence"/>
</dbReference>
<dbReference type="AlphaFoldDB" id="A0A314KQQ2"/>
<feature type="chain" id="PRO_5025099742" description="S-protein homolog" evidence="6">
    <location>
        <begin position="23"/>
        <end position="146"/>
    </location>
</feature>
<evidence type="ECO:0000256" key="4">
    <source>
        <dbReference type="ARBA" id="ARBA00022525"/>
    </source>
</evidence>
<keyword evidence="5 6" id="KW-0732">Signal</keyword>
<dbReference type="PANTHER" id="PTHR31232">
    <property type="match status" value="1"/>
</dbReference>
<dbReference type="GO" id="GO:0060320">
    <property type="term" value="P:rejection of self pollen"/>
    <property type="evidence" value="ECO:0007669"/>
    <property type="project" value="UniProtKB-KW"/>
</dbReference>
<dbReference type="SMR" id="A0A314KQQ2"/>